<evidence type="ECO:0000313" key="1">
    <source>
        <dbReference type="EMBL" id="GAG87048.1"/>
    </source>
</evidence>
<name>X1BS79_9ZZZZ</name>
<sequence length="76" mass="8724">MIQLEKEEIKDYADKKSMNKTIINDINEGNIKIILSIKVNDKTAIACEVIKACDTDGFIQLGIKERLDELNKKDIW</sequence>
<dbReference type="AlphaFoldDB" id="X1BS79"/>
<gene>
    <name evidence="1" type="ORF">S01H4_32285</name>
</gene>
<accession>X1BS79</accession>
<dbReference type="EMBL" id="BART01016857">
    <property type="protein sequence ID" value="GAG87048.1"/>
    <property type="molecule type" value="Genomic_DNA"/>
</dbReference>
<reference evidence="1" key="1">
    <citation type="journal article" date="2014" name="Front. Microbiol.">
        <title>High frequency of phylogenetically diverse reductive dehalogenase-homologous genes in deep subseafloor sedimentary metagenomes.</title>
        <authorList>
            <person name="Kawai M."/>
            <person name="Futagami T."/>
            <person name="Toyoda A."/>
            <person name="Takaki Y."/>
            <person name="Nishi S."/>
            <person name="Hori S."/>
            <person name="Arai W."/>
            <person name="Tsubouchi T."/>
            <person name="Morono Y."/>
            <person name="Uchiyama I."/>
            <person name="Ito T."/>
            <person name="Fujiyama A."/>
            <person name="Inagaki F."/>
            <person name="Takami H."/>
        </authorList>
    </citation>
    <scope>NUCLEOTIDE SEQUENCE</scope>
    <source>
        <strain evidence="1">Expedition CK06-06</strain>
    </source>
</reference>
<proteinExistence type="predicted"/>
<comment type="caution">
    <text evidence="1">The sequence shown here is derived from an EMBL/GenBank/DDBJ whole genome shotgun (WGS) entry which is preliminary data.</text>
</comment>
<protein>
    <submittedName>
        <fullName evidence="1">Uncharacterized protein</fullName>
    </submittedName>
</protein>
<organism evidence="1">
    <name type="scientific">marine sediment metagenome</name>
    <dbReference type="NCBI Taxonomy" id="412755"/>
    <lineage>
        <taxon>unclassified sequences</taxon>
        <taxon>metagenomes</taxon>
        <taxon>ecological metagenomes</taxon>
    </lineage>
</organism>